<accession>A0A8T1GQ87</accession>
<dbReference type="PANTHER" id="PTHR11347">
    <property type="entry name" value="CYCLIC NUCLEOTIDE PHOSPHODIESTERASE"/>
    <property type="match status" value="1"/>
</dbReference>
<dbReference type="PROSITE" id="PS00126">
    <property type="entry name" value="PDEASE_I_1"/>
    <property type="match status" value="1"/>
</dbReference>
<feature type="binding site" evidence="5">
    <location>
        <position position="402"/>
    </location>
    <ligand>
        <name>Zn(2+)</name>
        <dbReference type="ChEBI" id="CHEBI:29105"/>
        <label>1</label>
    </ligand>
</feature>
<evidence type="ECO:0000313" key="10">
    <source>
        <dbReference type="Proteomes" id="UP000697107"/>
    </source>
</evidence>
<keyword evidence="7" id="KW-1133">Transmembrane helix</keyword>
<evidence type="ECO:0000259" key="8">
    <source>
        <dbReference type="PROSITE" id="PS51845"/>
    </source>
</evidence>
<keyword evidence="1 5" id="KW-0479">Metal-binding</keyword>
<dbReference type="EC" id="3.1.4.-" evidence="6"/>
<evidence type="ECO:0000256" key="4">
    <source>
        <dbReference type="PIRSR" id="PIRSR623088-2"/>
    </source>
</evidence>
<dbReference type="GO" id="GO:0004114">
    <property type="term" value="F:3',5'-cyclic-nucleotide phosphodiesterase activity"/>
    <property type="evidence" value="ECO:0007669"/>
    <property type="project" value="InterPro"/>
</dbReference>
<dbReference type="Proteomes" id="UP000697107">
    <property type="component" value="Unassembled WGS sequence"/>
</dbReference>
<proteinExistence type="inferred from homology"/>
<dbReference type="PRINTS" id="PR00387">
    <property type="entry name" value="PDIESTERASE1"/>
</dbReference>
<dbReference type="SUPFAM" id="SSF109604">
    <property type="entry name" value="HD-domain/PDEase-like"/>
    <property type="match status" value="1"/>
</dbReference>
<evidence type="ECO:0000256" key="5">
    <source>
        <dbReference type="PIRSR" id="PIRSR623088-3"/>
    </source>
</evidence>
<dbReference type="InterPro" id="IPR003607">
    <property type="entry name" value="HD/PDEase_dom"/>
</dbReference>
<feature type="binding site" evidence="4">
    <location>
        <position position="402"/>
    </location>
    <ligand>
        <name>AMP</name>
        <dbReference type="ChEBI" id="CHEBI:456215"/>
    </ligand>
</feature>
<feature type="binding site" evidence="4">
    <location>
        <position position="282"/>
    </location>
    <ligand>
        <name>AMP</name>
        <dbReference type="ChEBI" id="CHEBI:456215"/>
    </ligand>
</feature>
<comment type="caution">
    <text evidence="9">The sequence shown here is derived from an EMBL/GenBank/DDBJ whole genome shotgun (WGS) entry which is preliminary data.</text>
</comment>
<evidence type="ECO:0000256" key="6">
    <source>
        <dbReference type="RuleBase" id="RU363067"/>
    </source>
</evidence>
<feature type="binding site" evidence="4">
    <location>
        <begin position="242"/>
        <end position="246"/>
    </location>
    <ligand>
        <name>AMP</name>
        <dbReference type="ChEBI" id="CHEBI:456215"/>
    </ligand>
</feature>
<comment type="cofactor">
    <cofactor evidence="6">
        <name>a divalent metal cation</name>
        <dbReference type="ChEBI" id="CHEBI:60240"/>
    </cofactor>
    <text evidence="6">Binds 2 divalent metal cations per subunit. Site 1 may preferentially bind zinc ions, while site 2 has a preference for magnesium and/or manganese ions.</text>
</comment>
<feature type="binding site" evidence="5">
    <location>
        <position position="282"/>
    </location>
    <ligand>
        <name>Zn(2+)</name>
        <dbReference type="ChEBI" id="CHEBI:29105"/>
        <label>1</label>
    </ligand>
</feature>
<feature type="binding site" evidence="4">
    <location>
        <position position="455"/>
    </location>
    <ligand>
        <name>AMP</name>
        <dbReference type="ChEBI" id="CHEBI:456215"/>
    </ligand>
</feature>
<dbReference type="CDD" id="cd00077">
    <property type="entry name" value="HDc"/>
    <property type="match status" value="1"/>
</dbReference>
<comment type="similarity">
    <text evidence="6">Belongs to the cyclic nucleotide phosphodiesterase family.</text>
</comment>
<feature type="active site" description="Proton donor" evidence="3">
    <location>
        <position position="242"/>
    </location>
</feature>
<feature type="binding site" evidence="5">
    <location>
        <position position="282"/>
    </location>
    <ligand>
        <name>Zn(2+)</name>
        <dbReference type="ChEBI" id="CHEBI:29105"/>
        <label>2</label>
    </ligand>
</feature>
<protein>
    <recommendedName>
        <fullName evidence="6">Phosphodiesterase</fullName>
        <ecNumber evidence="6">3.1.4.-</ecNumber>
    </recommendedName>
</protein>
<feature type="transmembrane region" description="Helical" evidence="7">
    <location>
        <begin position="137"/>
        <end position="164"/>
    </location>
</feature>
<dbReference type="EMBL" id="RCML01000012">
    <property type="protein sequence ID" value="KAG2998959.1"/>
    <property type="molecule type" value="Genomic_DNA"/>
</dbReference>
<dbReference type="InterPro" id="IPR036971">
    <property type="entry name" value="PDEase_catalytic_dom_sf"/>
</dbReference>
<evidence type="ECO:0000313" key="9">
    <source>
        <dbReference type="EMBL" id="KAG2998959.1"/>
    </source>
</evidence>
<sequence>MPSRNPRISNASAQHLRMELDVVAQVETRVQHQRWWSLRFEHPVMEERFQIYYEESSIVSSKWACGVTLGSAAALQAAVFYDVFALKSHERTPWVFVDIAVAAYETKAVTISDQHDLRILAALDEARKAHDVTRTMFFLLVLLGAIATTWSAQFLAFCVLAMYVKSSEQKFWSPDELLALSATSQELDLFTFAHSCTLPLTTLLLTTLESQDVFVTLPLRVESVADFAQEIENRYQPKNPYHNALHAASVVWDVNFFLRKLEASRLAPVQLFSALVAAAVHDVNHPGVNNAFLVATTAPLAIKYSDDSVLERMHLAEAFQTCTKDGCDIFEAFPPDLRRQSRLQIISMVLATDLSGHLTHVNRLKSKLYAVHPTSELNDPSSTPGPMLPDELVLQTLIMMADVGHAMKSFPLHLAWSERVAEEFYRQGDTERQFGLTISPLCDHAAGVERFEKNQIGFLDFVVLPLYNAARDVLPLADFDDVITNVRQNAATWENRAQAKNDMIPNSPVDAMLAIPATIEEAVAYTEIVVDVGNDSKTKQVGSKASGL</sequence>
<organism evidence="9 10">
    <name type="scientific">Phytophthora cactorum</name>
    <dbReference type="NCBI Taxonomy" id="29920"/>
    <lineage>
        <taxon>Eukaryota</taxon>
        <taxon>Sar</taxon>
        <taxon>Stramenopiles</taxon>
        <taxon>Oomycota</taxon>
        <taxon>Peronosporomycetes</taxon>
        <taxon>Peronosporales</taxon>
        <taxon>Peronosporaceae</taxon>
        <taxon>Phytophthora</taxon>
    </lineage>
</organism>
<dbReference type="VEuPathDB" id="FungiDB:PC110_g4076"/>
<evidence type="ECO:0000256" key="7">
    <source>
        <dbReference type="SAM" id="Phobius"/>
    </source>
</evidence>
<dbReference type="AlphaFoldDB" id="A0A8T1GQ87"/>
<reference evidence="9" key="1">
    <citation type="submission" date="2018-10" db="EMBL/GenBank/DDBJ databases">
        <title>Effector identification in a new, highly contiguous assembly of the strawberry crown rot pathogen Phytophthora cactorum.</title>
        <authorList>
            <person name="Armitage A.D."/>
            <person name="Nellist C.F."/>
            <person name="Bates H."/>
            <person name="Vickerstaff R.J."/>
            <person name="Harrison R.J."/>
        </authorList>
    </citation>
    <scope>NUCLEOTIDE SEQUENCE</scope>
    <source>
        <strain evidence="9">P415</strain>
    </source>
</reference>
<feature type="domain" description="PDEase" evidence="8">
    <location>
        <begin position="164"/>
        <end position="500"/>
    </location>
</feature>
<dbReference type="GO" id="GO:0046872">
    <property type="term" value="F:metal ion binding"/>
    <property type="evidence" value="ECO:0007669"/>
    <property type="project" value="UniProtKB-KW"/>
</dbReference>
<dbReference type="Gene3D" id="1.10.1300.10">
    <property type="entry name" value="3'5'-cyclic nucleotide phosphodiesterase, catalytic domain"/>
    <property type="match status" value="1"/>
</dbReference>
<gene>
    <name evidence="9" type="ORF">PC118_g1018</name>
</gene>
<dbReference type="InterPro" id="IPR023174">
    <property type="entry name" value="PDEase_CS"/>
</dbReference>
<feature type="binding site" evidence="5">
    <location>
        <position position="246"/>
    </location>
    <ligand>
        <name>Zn(2+)</name>
        <dbReference type="ChEBI" id="CHEBI:29105"/>
        <label>1</label>
    </ligand>
</feature>
<name>A0A8T1GQ87_9STRA</name>
<evidence type="ECO:0000256" key="2">
    <source>
        <dbReference type="ARBA" id="ARBA00022801"/>
    </source>
</evidence>
<dbReference type="InterPro" id="IPR023088">
    <property type="entry name" value="PDEase"/>
</dbReference>
<evidence type="ECO:0000256" key="3">
    <source>
        <dbReference type="PIRSR" id="PIRSR623088-1"/>
    </source>
</evidence>
<keyword evidence="7" id="KW-0472">Membrane</keyword>
<keyword evidence="2 6" id="KW-0378">Hydrolase</keyword>
<feature type="binding site" evidence="5">
    <location>
        <position position="281"/>
    </location>
    <ligand>
        <name>Zn(2+)</name>
        <dbReference type="ChEBI" id="CHEBI:29105"/>
        <label>1</label>
    </ligand>
</feature>
<dbReference type="PROSITE" id="PS51845">
    <property type="entry name" value="PDEASE_I_2"/>
    <property type="match status" value="1"/>
</dbReference>
<dbReference type="GO" id="GO:0007165">
    <property type="term" value="P:signal transduction"/>
    <property type="evidence" value="ECO:0007669"/>
    <property type="project" value="InterPro"/>
</dbReference>
<keyword evidence="7" id="KW-0812">Transmembrane</keyword>
<dbReference type="InterPro" id="IPR002073">
    <property type="entry name" value="PDEase_catalytic_dom"/>
</dbReference>
<evidence type="ECO:0000256" key="1">
    <source>
        <dbReference type="ARBA" id="ARBA00022723"/>
    </source>
</evidence>
<dbReference type="Pfam" id="PF00233">
    <property type="entry name" value="PDEase_I"/>
    <property type="match status" value="1"/>
</dbReference>